<dbReference type="Proteomes" id="UP000680670">
    <property type="component" value="Unassembled WGS sequence"/>
</dbReference>
<proteinExistence type="predicted"/>
<sequence>MPDVSAGKKVYLHEKIEHVYRVTGSMGIQPTEVEIIDDRKDKNEITMITCTVDGSERIAVQGKLINTIRK</sequence>
<comment type="caution">
    <text evidence="2">The sequence shown here is derived from an EMBL/GenBank/DDBJ whole genome shotgun (WGS) entry which is preliminary data.</text>
</comment>
<dbReference type="EMBL" id="BORJ01000004">
    <property type="protein sequence ID" value="GIN96047.1"/>
    <property type="molecule type" value="Genomic_DNA"/>
</dbReference>
<protein>
    <submittedName>
        <fullName evidence="2">Uncharacterized protein</fullName>
    </submittedName>
</protein>
<evidence type="ECO:0000313" key="3">
    <source>
        <dbReference type="Proteomes" id="UP000680670"/>
    </source>
</evidence>
<evidence type="ECO:0000256" key="1">
    <source>
        <dbReference type="ARBA" id="ARBA00022801"/>
    </source>
</evidence>
<evidence type="ECO:0000313" key="2">
    <source>
        <dbReference type="EMBL" id="GIN96047.1"/>
    </source>
</evidence>
<dbReference type="Pfam" id="PF04203">
    <property type="entry name" value="Sortase"/>
    <property type="match status" value="1"/>
</dbReference>
<organism evidence="2 3">
    <name type="scientific">Siminovitchia terrae</name>
    <name type="common">Bacillus terrae</name>
    <dbReference type="NCBI Taxonomy" id="1914933"/>
    <lineage>
        <taxon>Bacteria</taxon>
        <taxon>Bacillati</taxon>
        <taxon>Bacillota</taxon>
        <taxon>Bacilli</taxon>
        <taxon>Bacillales</taxon>
        <taxon>Bacillaceae</taxon>
        <taxon>Siminovitchia</taxon>
    </lineage>
</organism>
<dbReference type="SUPFAM" id="SSF63817">
    <property type="entry name" value="Sortase"/>
    <property type="match status" value="1"/>
</dbReference>
<reference evidence="2 3" key="1">
    <citation type="submission" date="2021-03" db="EMBL/GenBank/DDBJ databases">
        <title>Antimicrobial resistance genes in bacteria isolated from Japanese honey, and their potential for conferring macrolide and lincosamide resistance in the American foulbrood pathogen Paenibacillus larvae.</title>
        <authorList>
            <person name="Okamoto M."/>
            <person name="Kumagai M."/>
            <person name="Kanamori H."/>
            <person name="Takamatsu D."/>
        </authorList>
    </citation>
    <scope>NUCLEOTIDE SEQUENCE [LARGE SCALE GENOMIC DNA]</scope>
    <source>
        <strain evidence="2 3">J6TS1</strain>
    </source>
</reference>
<keyword evidence="3" id="KW-1185">Reference proteome</keyword>
<dbReference type="Gene3D" id="2.40.260.10">
    <property type="entry name" value="Sortase"/>
    <property type="match status" value="1"/>
</dbReference>
<dbReference type="InterPro" id="IPR023365">
    <property type="entry name" value="Sortase_dom-sf"/>
</dbReference>
<gene>
    <name evidence="2" type="ORF">J6TS1_19170</name>
</gene>
<name>A0ABQ4KVJ8_SIMTE</name>
<keyword evidence="1" id="KW-0378">Hydrolase</keyword>
<accession>A0ABQ4KVJ8</accession>
<dbReference type="InterPro" id="IPR005754">
    <property type="entry name" value="Sortase"/>
</dbReference>